<reference evidence="6" key="1">
    <citation type="journal article" date="2019" name="Int. J. Syst. Evol. Microbiol.">
        <title>The Global Catalogue of Microorganisms (GCM) 10K type strain sequencing project: providing services to taxonomists for standard genome sequencing and annotation.</title>
        <authorList>
            <consortium name="The Broad Institute Genomics Platform"/>
            <consortium name="The Broad Institute Genome Sequencing Center for Infectious Disease"/>
            <person name="Wu L."/>
            <person name="Ma J."/>
        </authorList>
    </citation>
    <scope>NUCLEOTIDE SEQUENCE [LARGE SCALE GENOMIC DNA]</scope>
    <source>
        <strain evidence="6">CGMCC 1.8957</strain>
    </source>
</reference>
<dbReference type="Gene3D" id="3.40.50.1000">
    <property type="entry name" value="HAD superfamily/HAD-like"/>
    <property type="match status" value="1"/>
</dbReference>
<dbReference type="InterPro" id="IPR036412">
    <property type="entry name" value="HAD-like_sf"/>
</dbReference>
<dbReference type="Proteomes" id="UP000652430">
    <property type="component" value="Unassembled WGS sequence"/>
</dbReference>
<dbReference type="Gene3D" id="3.30.70.1020">
    <property type="entry name" value="Trehalose-6-phosphate phosphatase related protein, domain 2"/>
    <property type="match status" value="1"/>
</dbReference>
<dbReference type="InterPro" id="IPR023214">
    <property type="entry name" value="HAD_sf"/>
</dbReference>
<sequence>MTKPLPRPPAALLRNASLFLDFDGTLVALAARPDLVAVDARLAALIARLTERLDGRVALISGRSVDGIAALFGSLPLTIAGSHGTEVRWRDGTVSVPERPAALDRIHAIMTEVAHATPGLLVETKTLGEALHYRGAPHMEAAAHALAGKLADETGLHLQTGKMMVELRVGGADKGSALRQLMQRAPMAGHRPVFLGDDDTDEPAMAAAAALGGAGILVGDPRPSSALYGLHDVADTLAWLETACEQAA</sequence>
<dbReference type="EMBL" id="BNAQ01000002">
    <property type="protein sequence ID" value="GHH16046.1"/>
    <property type="molecule type" value="Genomic_DNA"/>
</dbReference>
<dbReference type="InterPro" id="IPR006379">
    <property type="entry name" value="HAD-SF_hydro_IIB"/>
</dbReference>
<comment type="function">
    <text evidence="4">Removes the phosphate from trehalose 6-phosphate to produce free trehalose.</text>
</comment>
<protein>
    <recommendedName>
        <fullName evidence="4">Trehalose 6-phosphate phosphatase</fullName>
        <ecNumber evidence="4">3.1.3.12</ecNumber>
    </recommendedName>
</protein>
<evidence type="ECO:0000256" key="3">
    <source>
        <dbReference type="ARBA" id="ARBA00022801"/>
    </source>
</evidence>
<keyword evidence="4" id="KW-0479">Metal-binding</keyword>
<dbReference type="NCBIfam" id="TIGR00685">
    <property type="entry name" value="T6PP"/>
    <property type="match status" value="1"/>
</dbReference>
<organism evidence="5 6">
    <name type="scientific">Sphingomonas glacialis</name>
    <dbReference type="NCBI Taxonomy" id="658225"/>
    <lineage>
        <taxon>Bacteria</taxon>
        <taxon>Pseudomonadati</taxon>
        <taxon>Pseudomonadota</taxon>
        <taxon>Alphaproteobacteria</taxon>
        <taxon>Sphingomonadales</taxon>
        <taxon>Sphingomonadaceae</taxon>
        <taxon>Sphingomonas</taxon>
    </lineage>
</organism>
<comment type="cofactor">
    <cofactor evidence="4">
        <name>Mg(2+)</name>
        <dbReference type="ChEBI" id="CHEBI:18420"/>
    </cofactor>
</comment>
<name>A0ABQ3LRJ4_9SPHN</name>
<keyword evidence="6" id="KW-1185">Reference proteome</keyword>
<dbReference type="PANTHER" id="PTHR43768">
    <property type="entry name" value="TREHALOSE 6-PHOSPHATE PHOSPHATASE"/>
    <property type="match status" value="1"/>
</dbReference>
<keyword evidence="3 4" id="KW-0378">Hydrolase</keyword>
<gene>
    <name evidence="5" type="primary">otsB</name>
    <name evidence="5" type="ORF">GCM10008023_19610</name>
</gene>
<dbReference type="SUPFAM" id="SSF56784">
    <property type="entry name" value="HAD-like"/>
    <property type="match status" value="1"/>
</dbReference>
<evidence type="ECO:0000256" key="4">
    <source>
        <dbReference type="RuleBase" id="RU361117"/>
    </source>
</evidence>
<evidence type="ECO:0000256" key="2">
    <source>
        <dbReference type="ARBA" id="ARBA00008770"/>
    </source>
</evidence>
<evidence type="ECO:0000313" key="6">
    <source>
        <dbReference type="Proteomes" id="UP000652430"/>
    </source>
</evidence>
<dbReference type="NCBIfam" id="TIGR01484">
    <property type="entry name" value="HAD-SF-IIB"/>
    <property type="match status" value="1"/>
</dbReference>
<proteinExistence type="inferred from homology"/>
<comment type="caution">
    <text evidence="5">The sequence shown here is derived from an EMBL/GenBank/DDBJ whole genome shotgun (WGS) entry which is preliminary data.</text>
</comment>
<comment type="similarity">
    <text evidence="2 4">Belongs to the trehalose phosphatase family.</text>
</comment>
<dbReference type="InterPro" id="IPR044651">
    <property type="entry name" value="OTSB-like"/>
</dbReference>
<evidence type="ECO:0000313" key="5">
    <source>
        <dbReference type="EMBL" id="GHH16046.1"/>
    </source>
</evidence>
<dbReference type="EC" id="3.1.3.12" evidence="4"/>
<comment type="catalytic activity">
    <reaction evidence="4">
        <text>alpha,alpha-trehalose 6-phosphate + H2O = alpha,alpha-trehalose + phosphate</text>
        <dbReference type="Rhea" id="RHEA:23420"/>
        <dbReference type="ChEBI" id="CHEBI:15377"/>
        <dbReference type="ChEBI" id="CHEBI:16551"/>
        <dbReference type="ChEBI" id="CHEBI:43474"/>
        <dbReference type="ChEBI" id="CHEBI:58429"/>
        <dbReference type="EC" id="3.1.3.12"/>
    </reaction>
</comment>
<accession>A0ABQ3LRJ4</accession>
<dbReference type="InterPro" id="IPR003337">
    <property type="entry name" value="Trehalose_PPase"/>
</dbReference>
<keyword evidence="4" id="KW-0460">Magnesium</keyword>
<comment type="pathway">
    <text evidence="1 4">Glycan biosynthesis; trehalose biosynthesis.</text>
</comment>
<dbReference type="RefSeq" id="WP_189676073.1">
    <property type="nucleotide sequence ID" value="NZ_BNAQ01000002.1"/>
</dbReference>
<dbReference type="Pfam" id="PF02358">
    <property type="entry name" value="Trehalose_PPase"/>
    <property type="match status" value="1"/>
</dbReference>
<dbReference type="PANTHER" id="PTHR43768:SF3">
    <property type="entry name" value="TREHALOSE 6-PHOSPHATE PHOSPHATASE"/>
    <property type="match status" value="1"/>
</dbReference>
<evidence type="ECO:0000256" key="1">
    <source>
        <dbReference type="ARBA" id="ARBA00005199"/>
    </source>
</evidence>